<accession>F0RZC1</accession>
<dbReference type="InterPro" id="IPR023296">
    <property type="entry name" value="Glyco_hydro_beta-prop_sf"/>
</dbReference>
<feature type="site" description="Important for catalytic activity, responsible for pKa modulation of the active site Glu and correct orientation of both the proton donor and substrate" evidence="5">
    <location>
        <position position="126"/>
    </location>
</feature>
<evidence type="ECO:0000256" key="3">
    <source>
        <dbReference type="ARBA" id="ARBA00022801"/>
    </source>
</evidence>
<dbReference type="OrthoDB" id="9763933at2"/>
<evidence type="ECO:0000313" key="7">
    <source>
        <dbReference type="EMBL" id="ADY13402.1"/>
    </source>
</evidence>
<dbReference type="KEGG" id="sbu:SpiBuddy_1577"/>
<dbReference type="InterPro" id="IPR006710">
    <property type="entry name" value="Glyco_hydro_43"/>
</dbReference>
<dbReference type="RefSeq" id="WP_013607252.1">
    <property type="nucleotide sequence ID" value="NC_015152.1"/>
</dbReference>
<evidence type="ECO:0000313" key="8">
    <source>
        <dbReference type="Proteomes" id="UP000008466"/>
    </source>
</evidence>
<evidence type="ECO:0000256" key="6">
    <source>
        <dbReference type="RuleBase" id="RU361187"/>
    </source>
</evidence>
<keyword evidence="4 6" id="KW-0326">Glycosidase</keyword>
<dbReference type="Proteomes" id="UP000008466">
    <property type="component" value="Chromosome"/>
</dbReference>
<dbReference type="SUPFAM" id="SSF75005">
    <property type="entry name" value="Arabinanase/levansucrase/invertase"/>
    <property type="match status" value="1"/>
</dbReference>
<dbReference type="eggNOG" id="COG3507">
    <property type="taxonomic scope" value="Bacteria"/>
</dbReference>
<dbReference type="PANTHER" id="PTHR43301:SF3">
    <property type="entry name" value="ARABINAN ENDO-1,5-ALPHA-L-ARABINOSIDASE A-RELATED"/>
    <property type="match status" value="1"/>
</dbReference>
<evidence type="ECO:0000256" key="4">
    <source>
        <dbReference type="ARBA" id="ARBA00023295"/>
    </source>
</evidence>
<reference evidence="8" key="1">
    <citation type="submission" date="2011-02" db="EMBL/GenBank/DDBJ databases">
        <title>Complete sequence of Spirochaeta sp. Buddy.</title>
        <authorList>
            <person name="Lucas S."/>
            <person name="Copeland A."/>
            <person name="Lapidus A."/>
            <person name="Cheng J.-F."/>
            <person name="Goodwin L."/>
            <person name="Pitluck S."/>
            <person name="Zeytun A."/>
            <person name="Detter J.C."/>
            <person name="Han C."/>
            <person name="Tapia R."/>
            <person name="Land M."/>
            <person name="Hauser L."/>
            <person name="Kyrpides N."/>
            <person name="Ivanova N."/>
            <person name="Mikhailova N."/>
            <person name="Pagani I."/>
            <person name="Ritalahti K.M."/>
            <person name="Loeffler F.E."/>
            <person name="Woyke T."/>
        </authorList>
    </citation>
    <scope>NUCLEOTIDE SEQUENCE [LARGE SCALE GENOMIC DNA]</scope>
    <source>
        <strain evidence="8">ATCC BAA-1886 / DSM 22777 / Buddy</strain>
    </source>
</reference>
<dbReference type="InterPro" id="IPR050727">
    <property type="entry name" value="GH43_arabinanases"/>
</dbReference>
<comment type="similarity">
    <text evidence="2 6">Belongs to the glycosyl hydrolase 43 family.</text>
</comment>
<name>F0RZC1_SPHGB</name>
<keyword evidence="8" id="KW-1185">Reference proteome</keyword>
<dbReference type="STRING" id="158189.SpiBuddy_1577"/>
<comment type="pathway">
    <text evidence="1">Glycan metabolism; L-arabinan degradation.</text>
</comment>
<dbReference type="CDD" id="cd08981">
    <property type="entry name" value="GH43_Bt1873-like"/>
    <property type="match status" value="1"/>
</dbReference>
<evidence type="ECO:0000256" key="2">
    <source>
        <dbReference type="ARBA" id="ARBA00009865"/>
    </source>
</evidence>
<sequence length="294" mass="33451">MHLQDIQMRDPFILADDRSNCYYLYGTTDKEPWKSEGVSFEAYTSTDLVHWEGPTVIFSPVEGFWGTQNFWAPEVHQYQEKYYLFASFKAEKHCRGTQILVSTSPLGPFLPVSERPATPLDWECLDGTFFVDEQGQRWMVFCHEWVQVNDGEICAIQLSSDLSQPIGEPQLLFKASSAVWPKLLPRRDGSGLVDARVTDGPFLYRTKSGNLLMLWSTVSENGYAMGYASSESGRLEGPWIQQKQPLVQCDGGHGMIFRSFEGVLYLTYHSPNKTPNERPFFVTLEEKDGGLVCR</sequence>
<keyword evidence="3 6" id="KW-0378">Hydrolase</keyword>
<dbReference type="PANTHER" id="PTHR43301">
    <property type="entry name" value="ARABINAN ENDO-1,5-ALPHA-L-ARABINOSIDASE"/>
    <property type="match status" value="1"/>
</dbReference>
<dbReference type="Gene3D" id="2.115.10.20">
    <property type="entry name" value="Glycosyl hydrolase domain, family 43"/>
    <property type="match status" value="1"/>
</dbReference>
<dbReference type="HOGENOM" id="CLU_048744_0_0_12"/>
<proteinExistence type="inferred from homology"/>
<evidence type="ECO:0000256" key="5">
    <source>
        <dbReference type="PIRSR" id="PIRSR606710-2"/>
    </source>
</evidence>
<evidence type="ECO:0000256" key="1">
    <source>
        <dbReference type="ARBA" id="ARBA00004834"/>
    </source>
</evidence>
<gene>
    <name evidence="7" type="ordered locus">SpiBuddy_1577</name>
</gene>
<organism evidence="7 8">
    <name type="scientific">Sphaerochaeta globosa (strain ATCC BAA-1886 / DSM 22777 / Buddy)</name>
    <name type="common">Spirochaeta sp. (strain Buddy)</name>
    <dbReference type="NCBI Taxonomy" id="158189"/>
    <lineage>
        <taxon>Bacteria</taxon>
        <taxon>Pseudomonadati</taxon>
        <taxon>Spirochaetota</taxon>
        <taxon>Spirochaetia</taxon>
        <taxon>Spirochaetales</taxon>
        <taxon>Sphaerochaetaceae</taxon>
        <taxon>Sphaerochaeta</taxon>
    </lineage>
</organism>
<protein>
    <submittedName>
        <fullName evidence="7">Glycoside hydrolase family 43</fullName>
    </submittedName>
</protein>
<dbReference type="EMBL" id="CP002541">
    <property type="protein sequence ID" value="ADY13402.1"/>
    <property type="molecule type" value="Genomic_DNA"/>
</dbReference>
<dbReference type="Pfam" id="PF04616">
    <property type="entry name" value="Glyco_hydro_43"/>
    <property type="match status" value="1"/>
</dbReference>
<dbReference type="GO" id="GO:0004553">
    <property type="term" value="F:hydrolase activity, hydrolyzing O-glycosyl compounds"/>
    <property type="evidence" value="ECO:0007669"/>
    <property type="project" value="InterPro"/>
</dbReference>
<dbReference type="AlphaFoldDB" id="F0RZC1"/>
<dbReference type="GO" id="GO:0005975">
    <property type="term" value="P:carbohydrate metabolic process"/>
    <property type="evidence" value="ECO:0007669"/>
    <property type="project" value="InterPro"/>
</dbReference>